<accession>A0ABY9JKI9</accession>
<sequence length="348" mass="38220">MDVGILFDLRNPDAWHRPWADHYARSLEFCEEADRRGAAGVWFTEHHLFEDGYLPSPLTFAAAAAARTRRVRIGTAVVLPNLHKPAQLAEDAAVVDLISGGRLELGMGAGYRVPEYRLFDAEFDGRFSRIERNIREIRRLWEERGVTPGPIQRPVPLWGGFYGPRGARIAGRLGIGHLHISHELFDVYRAGLAEGGHDPESARVSDLLPVILADDPEAAWPRVAPHLAHQMNTYRQGSVEGTGHASPPMLTADQFPDRPGEDGSWATLEILTPEDAAVRIHERTKGLPVKHLIFWSSIAGMPDDLVARNIELISERLPVLLAELSGTAAEPSGTGPVLPGTPQDGSPR</sequence>
<dbReference type="GO" id="GO:0016491">
    <property type="term" value="F:oxidoreductase activity"/>
    <property type="evidence" value="ECO:0007669"/>
    <property type="project" value="UniProtKB-KW"/>
</dbReference>
<protein>
    <submittedName>
        <fullName evidence="5">LLM class flavin-dependent oxidoreductase</fullName>
        <ecNumber evidence="5">1.-.-.-</ecNumber>
    </submittedName>
</protein>
<evidence type="ECO:0000313" key="6">
    <source>
        <dbReference type="Proteomes" id="UP001224433"/>
    </source>
</evidence>
<dbReference type="Gene3D" id="3.20.20.30">
    <property type="entry name" value="Luciferase-like domain"/>
    <property type="match status" value="1"/>
</dbReference>
<keyword evidence="2" id="KW-0503">Monooxygenase</keyword>
<evidence type="ECO:0000256" key="2">
    <source>
        <dbReference type="ARBA" id="ARBA00023033"/>
    </source>
</evidence>
<keyword evidence="6" id="KW-1185">Reference proteome</keyword>
<dbReference type="PANTHER" id="PTHR30137">
    <property type="entry name" value="LUCIFERASE-LIKE MONOOXYGENASE"/>
    <property type="match status" value="1"/>
</dbReference>
<dbReference type="SUPFAM" id="SSF51679">
    <property type="entry name" value="Bacterial luciferase-like"/>
    <property type="match status" value="1"/>
</dbReference>
<dbReference type="InterPro" id="IPR011251">
    <property type="entry name" value="Luciferase-like_dom"/>
</dbReference>
<feature type="region of interest" description="Disordered" evidence="3">
    <location>
        <begin position="328"/>
        <end position="348"/>
    </location>
</feature>
<reference evidence="5 6" key="1">
    <citation type="submission" date="2023-03" db="EMBL/GenBank/DDBJ databases">
        <title>Isolation and description of six Streptomyces strains from soil environments, able to metabolize different microbial glucans.</title>
        <authorList>
            <person name="Widen T."/>
            <person name="Larsbrink J."/>
        </authorList>
    </citation>
    <scope>NUCLEOTIDE SEQUENCE [LARGE SCALE GENOMIC DNA]</scope>
    <source>
        <strain evidence="5 6">Alt3</strain>
    </source>
</reference>
<dbReference type="Proteomes" id="UP001224433">
    <property type="component" value="Chromosome"/>
</dbReference>
<dbReference type="InterPro" id="IPR036661">
    <property type="entry name" value="Luciferase-like_sf"/>
</dbReference>
<evidence type="ECO:0000256" key="3">
    <source>
        <dbReference type="SAM" id="MobiDB-lite"/>
    </source>
</evidence>
<dbReference type="PANTHER" id="PTHR30137:SF8">
    <property type="entry name" value="BLR5498 PROTEIN"/>
    <property type="match status" value="1"/>
</dbReference>
<dbReference type="EMBL" id="CP120983">
    <property type="protein sequence ID" value="WLQ68237.1"/>
    <property type="molecule type" value="Genomic_DNA"/>
</dbReference>
<dbReference type="RefSeq" id="WP_147962704.1">
    <property type="nucleotide sequence ID" value="NZ_CP120983.1"/>
</dbReference>
<gene>
    <name evidence="5" type="ORF">P8A20_33815</name>
</gene>
<proteinExistence type="predicted"/>
<evidence type="ECO:0000256" key="1">
    <source>
        <dbReference type="ARBA" id="ARBA00023002"/>
    </source>
</evidence>
<dbReference type="EC" id="1.-.-.-" evidence="5"/>
<evidence type="ECO:0000313" key="5">
    <source>
        <dbReference type="EMBL" id="WLQ68237.1"/>
    </source>
</evidence>
<organism evidence="5 6">
    <name type="scientific">Streptomyces glycanivorans</name>
    <dbReference type="NCBI Taxonomy" id="3033808"/>
    <lineage>
        <taxon>Bacteria</taxon>
        <taxon>Bacillati</taxon>
        <taxon>Actinomycetota</taxon>
        <taxon>Actinomycetes</taxon>
        <taxon>Kitasatosporales</taxon>
        <taxon>Streptomycetaceae</taxon>
        <taxon>Streptomyces</taxon>
    </lineage>
</organism>
<evidence type="ECO:0000259" key="4">
    <source>
        <dbReference type="Pfam" id="PF00296"/>
    </source>
</evidence>
<keyword evidence="1 5" id="KW-0560">Oxidoreductase</keyword>
<dbReference type="InterPro" id="IPR050766">
    <property type="entry name" value="Bact_Lucif_Oxidored"/>
</dbReference>
<name>A0ABY9JKI9_9ACTN</name>
<feature type="domain" description="Luciferase-like" evidence="4">
    <location>
        <begin position="2"/>
        <end position="238"/>
    </location>
</feature>
<dbReference type="Pfam" id="PF00296">
    <property type="entry name" value="Bac_luciferase"/>
    <property type="match status" value="1"/>
</dbReference>